<feature type="transmembrane region" description="Helical" evidence="5">
    <location>
        <begin position="142"/>
        <end position="169"/>
    </location>
</feature>
<dbReference type="RefSeq" id="WP_201093612.1">
    <property type="nucleotide sequence ID" value="NZ_CP067393.1"/>
</dbReference>
<evidence type="ECO:0000256" key="1">
    <source>
        <dbReference type="ARBA" id="ARBA00004141"/>
    </source>
</evidence>
<dbReference type="GO" id="GO:0016020">
    <property type="term" value="C:membrane"/>
    <property type="evidence" value="ECO:0007669"/>
    <property type="project" value="UniProtKB-SubCell"/>
</dbReference>
<feature type="transmembrane region" description="Helical" evidence="5">
    <location>
        <begin position="315"/>
        <end position="331"/>
    </location>
</feature>
<evidence type="ECO:0000256" key="4">
    <source>
        <dbReference type="ARBA" id="ARBA00023136"/>
    </source>
</evidence>
<reference evidence="7 8" key="1">
    <citation type="submission" date="2021-01" db="EMBL/GenBank/DDBJ databases">
        <title>Entomomonas sp. F2A isolated from a house cricket (Acheta domesticus).</title>
        <authorList>
            <person name="Spergser J."/>
            <person name="Busse H.-J."/>
        </authorList>
    </citation>
    <scope>NUCLEOTIDE SEQUENCE [LARGE SCALE GENOMIC DNA]</scope>
    <source>
        <strain evidence="7 8">F2A</strain>
    </source>
</reference>
<sequence length="351" mass="40226">MIISQHHLLIKTIKTTPAIWIFILLIIWAAVTVTWADNVQEFRAVKRLVYLTLFIFGYLLWALKNPKQLENTLFISSLLLTGCALIAMLLWPIRNPLIADRMAGFNTLENPIIASYAMGIAFIVIHLYTYNKNNSIKSIRFLALFTLLAFIFWTKSRGAICSLAIYLLLFSPLYFKTAKKYWLLLFTLLTCVLFVIYFNGLLLERGFSYRPSILLTSLHMVIENPLTGIGLATPYEITTSEQLVFSHSHNLFLHIGIGLGIPGLFLYLLLWAHTGWQAWKNRNTTLGKTLLGIFVFSSIALQFDGVYLWDKPNGIWLMTWLPIAISFYLATKKYSQYPQLQLNKGSYPNYG</sequence>
<dbReference type="InterPro" id="IPR051533">
    <property type="entry name" value="WaaL-like"/>
</dbReference>
<keyword evidence="2 5" id="KW-0812">Transmembrane</keyword>
<keyword evidence="4 5" id="KW-0472">Membrane</keyword>
<dbReference type="PANTHER" id="PTHR37422">
    <property type="entry name" value="TEICHURONIC ACID BIOSYNTHESIS PROTEIN TUAE"/>
    <property type="match status" value="1"/>
</dbReference>
<feature type="transmembrane region" description="Helical" evidence="5">
    <location>
        <begin position="113"/>
        <end position="130"/>
    </location>
</feature>
<dbReference type="PANTHER" id="PTHR37422:SF13">
    <property type="entry name" value="LIPOPOLYSACCHARIDE BIOSYNTHESIS PROTEIN PA4999-RELATED"/>
    <property type="match status" value="1"/>
</dbReference>
<feature type="transmembrane region" description="Helical" evidence="5">
    <location>
        <begin position="181"/>
        <end position="201"/>
    </location>
</feature>
<feature type="transmembrane region" description="Helical" evidence="5">
    <location>
        <begin position="251"/>
        <end position="270"/>
    </location>
</feature>
<dbReference type="Proteomes" id="UP000595278">
    <property type="component" value="Chromosome"/>
</dbReference>
<name>A0A974RXE5_9GAMM</name>
<accession>A0A974RXE5</accession>
<dbReference type="KEGG" id="eaz:JHT90_02305"/>
<dbReference type="EMBL" id="CP067393">
    <property type="protein sequence ID" value="QQP86105.1"/>
    <property type="molecule type" value="Genomic_DNA"/>
</dbReference>
<dbReference type="Pfam" id="PF04932">
    <property type="entry name" value="Wzy_C"/>
    <property type="match status" value="1"/>
</dbReference>
<gene>
    <name evidence="7" type="ORF">JHT90_02305</name>
</gene>
<proteinExistence type="predicted"/>
<evidence type="ECO:0000259" key="6">
    <source>
        <dbReference type="Pfam" id="PF04932"/>
    </source>
</evidence>
<feature type="transmembrane region" description="Helical" evidence="5">
    <location>
        <begin position="18"/>
        <end position="36"/>
    </location>
</feature>
<keyword evidence="3 5" id="KW-1133">Transmembrane helix</keyword>
<dbReference type="GO" id="GO:0016874">
    <property type="term" value="F:ligase activity"/>
    <property type="evidence" value="ECO:0007669"/>
    <property type="project" value="UniProtKB-KW"/>
</dbReference>
<evidence type="ECO:0000256" key="3">
    <source>
        <dbReference type="ARBA" id="ARBA00022989"/>
    </source>
</evidence>
<protein>
    <submittedName>
        <fullName evidence="7">O-antigen ligase family protein</fullName>
    </submittedName>
</protein>
<feature type="transmembrane region" description="Helical" evidence="5">
    <location>
        <begin position="290"/>
        <end position="309"/>
    </location>
</feature>
<feature type="transmembrane region" description="Helical" evidence="5">
    <location>
        <begin position="73"/>
        <end position="93"/>
    </location>
</feature>
<dbReference type="AlphaFoldDB" id="A0A974RXE5"/>
<feature type="transmembrane region" description="Helical" evidence="5">
    <location>
        <begin position="42"/>
        <end position="61"/>
    </location>
</feature>
<evidence type="ECO:0000313" key="8">
    <source>
        <dbReference type="Proteomes" id="UP000595278"/>
    </source>
</evidence>
<comment type="subcellular location">
    <subcellularLocation>
        <location evidence="1">Membrane</location>
        <topology evidence="1">Multi-pass membrane protein</topology>
    </subcellularLocation>
</comment>
<evidence type="ECO:0000256" key="2">
    <source>
        <dbReference type="ARBA" id="ARBA00022692"/>
    </source>
</evidence>
<keyword evidence="7" id="KW-0436">Ligase</keyword>
<feature type="domain" description="O-antigen ligase-related" evidence="6">
    <location>
        <begin position="142"/>
        <end position="268"/>
    </location>
</feature>
<dbReference type="InterPro" id="IPR007016">
    <property type="entry name" value="O-antigen_ligase-rel_domated"/>
</dbReference>
<keyword evidence="8" id="KW-1185">Reference proteome</keyword>
<evidence type="ECO:0000256" key="5">
    <source>
        <dbReference type="SAM" id="Phobius"/>
    </source>
</evidence>
<evidence type="ECO:0000313" key="7">
    <source>
        <dbReference type="EMBL" id="QQP86105.1"/>
    </source>
</evidence>
<organism evidence="7 8">
    <name type="scientific">Entomomonas asaccharolytica</name>
    <dbReference type="NCBI Taxonomy" id="2785331"/>
    <lineage>
        <taxon>Bacteria</taxon>
        <taxon>Pseudomonadati</taxon>
        <taxon>Pseudomonadota</taxon>
        <taxon>Gammaproteobacteria</taxon>
        <taxon>Pseudomonadales</taxon>
        <taxon>Pseudomonadaceae</taxon>
        <taxon>Entomomonas</taxon>
    </lineage>
</organism>